<dbReference type="Proteomes" id="UP000607653">
    <property type="component" value="Unassembled WGS sequence"/>
</dbReference>
<evidence type="ECO:0000313" key="2">
    <source>
        <dbReference type="EMBL" id="DAD43569.1"/>
    </source>
</evidence>
<gene>
    <name evidence="2" type="ORF">HUJ06_001799</name>
</gene>
<evidence type="ECO:0000256" key="1">
    <source>
        <dbReference type="SAM" id="MobiDB-lite"/>
    </source>
</evidence>
<dbReference type="EMBL" id="DUZY01000006">
    <property type="protein sequence ID" value="DAD43569.1"/>
    <property type="molecule type" value="Genomic_DNA"/>
</dbReference>
<feature type="compositionally biased region" description="Basic and acidic residues" evidence="1">
    <location>
        <begin position="40"/>
        <end position="50"/>
    </location>
</feature>
<name>A0A822ZJL9_NELNU</name>
<feature type="region of interest" description="Disordered" evidence="1">
    <location>
        <begin position="1"/>
        <end position="72"/>
    </location>
</feature>
<evidence type="ECO:0000313" key="3">
    <source>
        <dbReference type="Proteomes" id="UP000607653"/>
    </source>
</evidence>
<accession>A0A822ZJL9</accession>
<feature type="compositionally biased region" description="Polar residues" evidence="1">
    <location>
        <begin position="1"/>
        <end position="15"/>
    </location>
</feature>
<organism evidence="2 3">
    <name type="scientific">Nelumbo nucifera</name>
    <name type="common">Sacred lotus</name>
    <dbReference type="NCBI Taxonomy" id="4432"/>
    <lineage>
        <taxon>Eukaryota</taxon>
        <taxon>Viridiplantae</taxon>
        <taxon>Streptophyta</taxon>
        <taxon>Embryophyta</taxon>
        <taxon>Tracheophyta</taxon>
        <taxon>Spermatophyta</taxon>
        <taxon>Magnoliopsida</taxon>
        <taxon>Proteales</taxon>
        <taxon>Nelumbonaceae</taxon>
        <taxon>Nelumbo</taxon>
    </lineage>
</organism>
<protein>
    <submittedName>
        <fullName evidence="2">Uncharacterized protein</fullName>
    </submittedName>
</protein>
<reference evidence="2 3" key="1">
    <citation type="journal article" date="2020" name="Mol. Biol. Evol.">
        <title>Distinct Expression and Methylation Patterns for Genes with Different Fates following a Single Whole-Genome Duplication in Flowering Plants.</title>
        <authorList>
            <person name="Shi T."/>
            <person name="Rahmani R.S."/>
            <person name="Gugger P.F."/>
            <person name="Wang M."/>
            <person name="Li H."/>
            <person name="Zhang Y."/>
            <person name="Li Z."/>
            <person name="Wang Q."/>
            <person name="Van de Peer Y."/>
            <person name="Marchal K."/>
            <person name="Chen J."/>
        </authorList>
    </citation>
    <scope>NUCLEOTIDE SEQUENCE [LARGE SCALE GENOMIC DNA]</scope>
    <source>
        <tissue evidence="2">Leaf</tissue>
    </source>
</reference>
<comment type="caution">
    <text evidence="2">The sequence shown here is derived from an EMBL/GenBank/DDBJ whole genome shotgun (WGS) entry which is preliminary data.</text>
</comment>
<proteinExistence type="predicted"/>
<sequence length="99" mass="11359">MKSLLTQSHSLSSNRSDSEPMFIDSEPFDRDKHSNKRKRSFEEFQLKDIENDPQFTDGIHPTTENSSRTRLKKQARTRSLHIVAQLTPTVEAAGPKLPH</sequence>
<keyword evidence="3" id="KW-1185">Reference proteome</keyword>
<dbReference type="AlphaFoldDB" id="A0A822ZJL9"/>